<dbReference type="KEGG" id="ein:Eint_100305"/>
<dbReference type="GeneID" id="20314093"/>
<evidence type="ECO:0000313" key="1">
    <source>
        <dbReference type="EMBL" id="AHL30157.1"/>
    </source>
</evidence>
<dbReference type="Proteomes" id="UP000002313">
    <property type="component" value="Chromosome X"/>
</dbReference>
<accession>W8P9D9</accession>
<sequence>MPRKVQAELQECIKEIEKVIENSKTPKERITLKRKKMERLGGHVKKYTVPLNRIIQRIETKKASAIAERERLEFMGISKKKRKKR</sequence>
<evidence type="ECO:0000313" key="2">
    <source>
        <dbReference type="Proteomes" id="UP000002313"/>
    </source>
</evidence>
<reference evidence="1 2" key="2">
    <citation type="journal article" date="2012" name="Proc. Natl. Acad. Sci. U.S.A.">
        <title>Gain and loss of multiple functionally related, horizontally transferred genes in the reduced genomes of two microsporidian parasites.</title>
        <authorList>
            <person name="Pombert J.-F."/>
            <person name="Selman M."/>
            <person name="Burki F."/>
            <person name="Bardell F.T."/>
            <person name="Farinelli L."/>
            <person name="Solter L.F."/>
            <person name="Whitman D.W."/>
            <person name="Weiss L.M."/>
            <person name="Corradi N."/>
            <person name="Keeling P.J."/>
        </authorList>
    </citation>
    <scope>NUCLEOTIDE SEQUENCE [LARGE SCALE GENOMIC DNA]</scope>
    <source>
        <strain evidence="1 2">ATCC 50506</strain>
    </source>
</reference>
<protein>
    <submittedName>
        <fullName evidence="1">Uncharacterized protein</fullName>
    </submittedName>
</protein>
<dbReference type="VEuPathDB" id="MicrosporidiaDB:Eint_100305"/>
<dbReference type="HOGENOM" id="CLU_2512627_0_0_1"/>
<organism evidence="1 2">
    <name type="scientific">Encephalitozoon intestinalis (strain ATCC 50506)</name>
    <name type="common">Microsporidian parasite</name>
    <name type="synonym">Septata intestinalis</name>
    <dbReference type="NCBI Taxonomy" id="876142"/>
    <lineage>
        <taxon>Eukaryota</taxon>
        <taxon>Fungi</taxon>
        <taxon>Fungi incertae sedis</taxon>
        <taxon>Microsporidia</taxon>
        <taxon>Unikaryonidae</taxon>
        <taxon>Encephalitozoon</taxon>
    </lineage>
</organism>
<proteinExistence type="predicted"/>
<keyword evidence="2" id="KW-1185">Reference proteome</keyword>
<reference evidence="1 2" key="1">
    <citation type="journal article" date="2010" name="Nat. Commun.">
        <title>The complete sequence of the smallest known nuclear genome from the microsporidian Encephalitozoon intestinalis.</title>
        <authorList>
            <person name="Corradi N."/>
            <person name="Pombert J.-F."/>
            <person name="Farinelli L."/>
            <person name="Didier E.S."/>
            <person name="Keeling P.J."/>
        </authorList>
    </citation>
    <scope>NUCLEOTIDE SEQUENCE [LARGE SCALE GENOMIC DNA]</scope>
    <source>
        <strain evidence="1 2">ATCC 50506</strain>
    </source>
</reference>
<dbReference type="EMBL" id="CP001951">
    <property type="protein sequence ID" value="AHL30157.1"/>
    <property type="molecule type" value="Genomic_DNA"/>
</dbReference>
<dbReference type="RefSeq" id="XP_009161902.1">
    <property type="nucleotide sequence ID" value="XM_009163638.1"/>
</dbReference>
<dbReference type="OrthoDB" id="2192622at2759"/>
<gene>
    <name evidence="1" type="ORF">Eint_100305</name>
</gene>
<dbReference type="AlphaFoldDB" id="W8P9D9"/>
<name>W8P9D9_ENCIT</name>